<dbReference type="EMBL" id="MU155620">
    <property type="protein sequence ID" value="KAF9471802.1"/>
    <property type="molecule type" value="Genomic_DNA"/>
</dbReference>
<dbReference type="Proteomes" id="UP000807469">
    <property type="component" value="Unassembled WGS sequence"/>
</dbReference>
<keyword evidence="1" id="KW-0472">Membrane</keyword>
<evidence type="ECO:0000313" key="2">
    <source>
        <dbReference type="EMBL" id="KAF9471802.1"/>
    </source>
</evidence>
<name>A0A9P6CMI7_9AGAR</name>
<sequence length="235" mass="27324">MNQGTIAPFLEFNIDLYYLQDHPDIDEDRLFNGNSLDFLLIYLTSAQYICIGLFFWKQIQGRIVRGEQITFPNLRTLARALQRDDQGSITLLHAQAHIVLMSSGSPSQLRHLYIANAQIPNARIHPDDKLIPHHWTTLTHISLWHVNINSGFWLSLIRAVPNLKWGYFKIDKLIMCDLEDFTDPTMCTLFHLATLFVLYYDMDSPEEFPLGLLFRNLHFPILKTLSLYSRTPHNP</sequence>
<proteinExistence type="predicted"/>
<dbReference type="AlphaFoldDB" id="A0A9P6CMI7"/>
<keyword evidence="1" id="KW-0812">Transmembrane</keyword>
<keyword evidence="3" id="KW-1185">Reference proteome</keyword>
<reference evidence="2" key="1">
    <citation type="submission" date="2020-11" db="EMBL/GenBank/DDBJ databases">
        <authorList>
            <consortium name="DOE Joint Genome Institute"/>
            <person name="Ahrendt S."/>
            <person name="Riley R."/>
            <person name="Andreopoulos W."/>
            <person name="Labutti K."/>
            <person name="Pangilinan J."/>
            <person name="Ruiz-Duenas F.J."/>
            <person name="Barrasa J.M."/>
            <person name="Sanchez-Garcia M."/>
            <person name="Camarero S."/>
            <person name="Miyauchi S."/>
            <person name="Serrano A."/>
            <person name="Linde D."/>
            <person name="Babiker R."/>
            <person name="Drula E."/>
            <person name="Ayuso-Fernandez I."/>
            <person name="Pacheco R."/>
            <person name="Padilla G."/>
            <person name="Ferreira P."/>
            <person name="Barriuso J."/>
            <person name="Kellner H."/>
            <person name="Castanera R."/>
            <person name="Alfaro M."/>
            <person name="Ramirez L."/>
            <person name="Pisabarro A.G."/>
            <person name="Kuo A."/>
            <person name="Tritt A."/>
            <person name="Lipzen A."/>
            <person name="He G."/>
            <person name="Yan M."/>
            <person name="Ng V."/>
            <person name="Cullen D."/>
            <person name="Martin F."/>
            <person name="Rosso M.-N."/>
            <person name="Henrissat B."/>
            <person name="Hibbett D."/>
            <person name="Martinez A.T."/>
            <person name="Grigoriev I.V."/>
        </authorList>
    </citation>
    <scope>NUCLEOTIDE SEQUENCE</scope>
    <source>
        <strain evidence="2">CIRM-BRFM 674</strain>
    </source>
</reference>
<organism evidence="2 3">
    <name type="scientific">Pholiota conissans</name>
    <dbReference type="NCBI Taxonomy" id="109636"/>
    <lineage>
        <taxon>Eukaryota</taxon>
        <taxon>Fungi</taxon>
        <taxon>Dikarya</taxon>
        <taxon>Basidiomycota</taxon>
        <taxon>Agaricomycotina</taxon>
        <taxon>Agaricomycetes</taxon>
        <taxon>Agaricomycetidae</taxon>
        <taxon>Agaricales</taxon>
        <taxon>Agaricineae</taxon>
        <taxon>Strophariaceae</taxon>
        <taxon>Pholiota</taxon>
    </lineage>
</organism>
<keyword evidence="1" id="KW-1133">Transmembrane helix</keyword>
<protein>
    <submittedName>
        <fullName evidence="2">Uncharacterized protein</fullName>
    </submittedName>
</protein>
<evidence type="ECO:0000256" key="1">
    <source>
        <dbReference type="SAM" id="Phobius"/>
    </source>
</evidence>
<accession>A0A9P6CMI7</accession>
<gene>
    <name evidence="2" type="ORF">BDN70DRAFT_938673</name>
</gene>
<evidence type="ECO:0000313" key="3">
    <source>
        <dbReference type="Proteomes" id="UP000807469"/>
    </source>
</evidence>
<dbReference type="OrthoDB" id="2269034at2759"/>
<comment type="caution">
    <text evidence="2">The sequence shown here is derived from an EMBL/GenBank/DDBJ whole genome shotgun (WGS) entry which is preliminary data.</text>
</comment>
<feature type="transmembrane region" description="Helical" evidence="1">
    <location>
        <begin position="38"/>
        <end position="56"/>
    </location>
</feature>